<accession>A0A845QPD5</accession>
<evidence type="ECO:0000313" key="2">
    <source>
        <dbReference type="Proteomes" id="UP000446866"/>
    </source>
</evidence>
<gene>
    <name evidence="1" type="ORF">D0435_14860</name>
</gene>
<sequence>MENKKIFVSVFLIILLITVAVYEKHVNDEHSEYNLQASSAKEAFDNFCDCALGVFDETLTNFSDLQRSYTRVMANMKVWVRNHYAHWQARDLPYNITYEEEDGDPLMDTYFAIPELYSDIVNAYYLKEPEYEITLTKKQVEERVAELRSQMEIHCVPFS</sequence>
<keyword evidence="2" id="KW-1185">Reference proteome</keyword>
<reference evidence="1 2" key="1">
    <citation type="submission" date="2018-08" db="EMBL/GenBank/DDBJ databases">
        <title>Murine metabolic-syndrome-specific gut microbial biobank.</title>
        <authorList>
            <person name="Liu C."/>
        </authorList>
    </citation>
    <scope>NUCLEOTIDE SEQUENCE [LARGE SCALE GENOMIC DNA]</scope>
    <source>
        <strain evidence="1 2">28</strain>
    </source>
</reference>
<protein>
    <submittedName>
        <fullName evidence="1">Uncharacterized protein</fullName>
    </submittedName>
</protein>
<dbReference type="EMBL" id="QXWK01000042">
    <property type="protein sequence ID" value="NBH62921.1"/>
    <property type="molecule type" value="Genomic_DNA"/>
</dbReference>
<name>A0A845QPD5_9FIRM</name>
<evidence type="ECO:0000313" key="1">
    <source>
        <dbReference type="EMBL" id="NBH62921.1"/>
    </source>
</evidence>
<organism evidence="1 2">
    <name type="scientific">Anaerotruncus colihominis</name>
    <dbReference type="NCBI Taxonomy" id="169435"/>
    <lineage>
        <taxon>Bacteria</taxon>
        <taxon>Bacillati</taxon>
        <taxon>Bacillota</taxon>
        <taxon>Clostridia</taxon>
        <taxon>Eubacteriales</taxon>
        <taxon>Oscillospiraceae</taxon>
        <taxon>Anaerotruncus</taxon>
    </lineage>
</organism>
<comment type="caution">
    <text evidence="1">The sequence shown here is derived from an EMBL/GenBank/DDBJ whole genome shotgun (WGS) entry which is preliminary data.</text>
</comment>
<proteinExistence type="predicted"/>
<dbReference type="RefSeq" id="WP_160203202.1">
    <property type="nucleotide sequence ID" value="NZ_QXWK01000042.1"/>
</dbReference>
<dbReference type="AlphaFoldDB" id="A0A845QPD5"/>
<dbReference type="Proteomes" id="UP000446866">
    <property type="component" value="Unassembled WGS sequence"/>
</dbReference>